<evidence type="ECO:0000313" key="2">
    <source>
        <dbReference type="EMBL" id="OAP15267.1"/>
    </source>
</evidence>
<reference evidence="3" key="1">
    <citation type="journal article" date="2016" name="Proc. Natl. Acad. Sci. U.S.A.">
        <title>Chromosome-level assembly of Arabidopsis thaliana Ler reveals the extent of translocation and inversion polymorphisms.</title>
        <authorList>
            <person name="Zapata L."/>
            <person name="Ding J."/>
            <person name="Willing E.M."/>
            <person name="Hartwig B."/>
            <person name="Bezdan D."/>
            <person name="Jiao W.B."/>
            <person name="Patel V."/>
            <person name="Velikkakam James G."/>
            <person name="Koornneef M."/>
            <person name="Ossowski S."/>
            <person name="Schneeberger K."/>
        </authorList>
    </citation>
    <scope>NUCLEOTIDE SEQUENCE [LARGE SCALE GENOMIC DNA]</scope>
    <source>
        <strain evidence="3">cv. Landsberg erecta</strain>
    </source>
</reference>
<dbReference type="SUPFAM" id="SSF52200">
    <property type="entry name" value="Toll/Interleukin receptor TIR domain"/>
    <property type="match status" value="1"/>
</dbReference>
<protein>
    <recommendedName>
        <fullName evidence="1">TIR domain-containing protein</fullName>
    </recommendedName>
</protein>
<comment type="caution">
    <text evidence="2">The sequence shown here is derived from an EMBL/GenBank/DDBJ whole genome shotgun (WGS) entry which is preliminary data.</text>
</comment>
<gene>
    <name evidence="2" type="ordered locus">AXX17_At1g51180</name>
</gene>
<dbReference type="EMBL" id="LUHQ01000001">
    <property type="protein sequence ID" value="OAP15267.1"/>
    <property type="molecule type" value="Genomic_DNA"/>
</dbReference>
<dbReference type="PROSITE" id="PS50104">
    <property type="entry name" value="TIR"/>
    <property type="match status" value="1"/>
</dbReference>
<evidence type="ECO:0000259" key="1">
    <source>
        <dbReference type="PROSITE" id="PS50104"/>
    </source>
</evidence>
<dbReference type="Gene3D" id="3.40.50.10140">
    <property type="entry name" value="Toll/interleukin-1 receptor homology (TIR) domain"/>
    <property type="match status" value="1"/>
</dbReference>
<dbReference type="Pfam" id="PF01582">
    <property type="entry name" value="TIR"/>
    <property type="match status" value="1"/>
</dbReference>
<sequence length="104" mass="11853">MPKGLCTGAHLFVCSNKFTFLISFSIKGFIQQRLSDPGYNVFFTTSPHTWRYNVFTSFHGPDVRKAFLAHLRKQFTYNGITMFDDQGIERSQIIASALTKAISH</sequence>
<proteinExistence type="predicted"/>
<dbReference type="InterPro" id="IPR035897">
    <property type="entry name" value="Toll_tir_struct_dom_sf"/>
</dbReference>
<name>A0A178WA28_ARATH</name>
<evidence type="ECO:0000313" key="3">
    <source>
        <dbReference type="Proteomes" id="UP000078284"/>
    </source>
</evidence>
<organism evidence="2 3">
    <name type="scientific">Arabidopsis thaliana</name>
    <name type="common">Mouse-ear cress</name>
    <dbReference type="NCBI Taxonomy" id="3702"/>
    <lineage>
        <taxon>Eukaryota</taxon>
        <taxon>Viridiplantae</taxon>
        <taxon>Streptophyta</taxon>
        <taxon>Embryophyta</taxon>
        <taxon>Tracheophyta</taxon>
        <taxon>Spermatophyta</taxon>
        <taxon>Magnoliopsida</taxon>
        <taxon>eudicotyledons</taxon>
        <taxon>Gunneridae</taxon>
        <taxon>Pentapetalae</taxon>
        <taxon>rosids</taxon>
        <taxon>malvids</taxon>
        <taxon>Brassicales</taxon>
        <taxon>Brassicaceae</taxon>
        <taxon>Camelineae</taxon>
        <taxon>Arabidopsis</taxon>
    </lineage>
</organism>
<feature type="domain" description="TIR" evidence="1">
    <location>
        <begin position="50"/>
        <end position="104"/>
    </location>
</feature>
<dbReference type="InterPro" id="IPR000157">
    <property type="entry name" value="TIR_dom"/>
</dbReference>
<dbReference type="Proteomes" id="UP000078284">
    <property type="component" value="Chromosome 1"/>
</dbReference>
<dbReference type="AlphaFoldDB" id="A0A178WA28"/>
<dbReference type="GO" id="GO:0007165">
    <property type="term" value="P:signal transduction"/>
    <property type="evidence" value="ECO:0007669"/>
    <property type="project" value="InterPro"/>
</dbReference>
<accession>A0A178WA28</accession>